<keyword evidence="2" id="KW-0732">Signal</keyword>
<protein>
    <submittedName>
        <fullName evidence="4">Cytochrome c551</fullName>
    </submittedName>
</protein>
<dbReference type="STRING" id="1168034.FH5T_20690"/>
<feature type="region of interest" description="Disordered" evidence="1">
    <location>
        <begin position="51"/>
        <end position="72"/>
    </location>
</feature>
<sequence length="72" mass="7822">MKKSLSIFVALFFVLSLVALGTNKPTKTPAMPDDVKAVIQNSCFGCHNTDSKNEDGKKSLTSTNSTAFRKLK</sequence>
<dbReference type="KEGG" id="dori:FH5T_20690"/>
<dbReference type="Proteomes" id="UP000181981">
    <property type="component" value="Unassembled WGS sequence"/>
</dbReference>
<accession>X5DP15</accession>
<reference evidence="3 5" key="1">
    <citation type="submission" date="2014-03" db="EMBL/GenBank/DDBJ databases">
        <title>Complete genome sequence of a deeply braunched marine Bacteroidia bacterium Draconibacterium orientale type strain FH5T.</title>
        <authorList>
            <person name="Li X."/>
            <person name="Wang X."/>
            <person name="Xie Z."/>
            <person name="Du Z."/>
            <person name="Chen G."/>
        </authorList>
    </citation>
    <scope>NUCLEOTIDE SEQUENCE [LARGE SCALE GENOMIC DNA]</scope>
    <source>
        <strain evidence="3 5">FH5</strain>
    </source>
</reference>
<dbReference type="OrthoDB" id="1123086at2"/>
<organism evidence="4 6">
    <name type="scientific">Draconibacterium orientale</name>
    <dbReference type="NCBI Taxonomy" id="1168034"/>
    <lineage>
        <taxon>Bacteria</taxon>
        <taxon>Pseudomonadati</taxon>
        <taxon>Bacteroidota</taxon>
        <taxon>Bacteroidia</taxon>
        <taxon>Marinilabiliales</taxon>
        <taxon>Prolixibacteraceae</taxon>
        <taxon>Draconibacterium</taxon>
    </lineage>
</organism>
<feature type="chain" id="PRO_5010515068" evidence="2">
    <location>
        <begin position="22"/>
        <end position="72"/>
    </location>
</feature>
<evidence type="ECO:0000313" key="4">
    <source>
        <dbReference type="EMBL" id="SEU11287.1"/>
    </source>
</evidence>
<proteinExistence type="predicted"/>
<dbReference type="HOGENOM" id="CLU_2715924_0_0_10"/>
<evidence type="ECO:0000313" key="5">
    <source>
        <dbReference type="Proteomes" id="UP000023772"/>
    </source>
</evidence>
<keyword evidence="5" id="KW-1185">Reference proteome</keyword>
<feature type="signal peptide" evidence="2">
    <location>
        <begin position="1"/>
        <end position="21"/>
    </location>
</feature>
<evidence type="ECO:0000256" key="1">
    <source>
        <dbReference type="SAM" id="MobiDB-lite"/>
    </source>
</evidence>
<evidence type="ECO:0000256" key="2">
    <source>
        <dbReference type="SAM" id="SignalP"/>
    </source>
</evidence>
<dbReference type="EMBL" id="FOHT01000047">
    <property type="protein sequence ID" value="SEU11287.1"/>
    <property type="molecule type" value="Genomic_DNA"/>
</dbReference>
<dbReference type="RefSeq" id="WP_051568074.1">
    <property type="nucleotide sequence ID" value="NZ_FOHT01000047.1"/>
</dbReference>
<feature type="compositionally biased region" description="Polar residues" evidence="1">
    <location>
        <begin position="59"/>
        <end position="72"/>
    </location>
</feature>
<reference evidence="4 6" key="2">
    <citation type="submission" date="2016-10" db="EMBL/GenBank/DDBJ databases">
        <authorList>
            <person name="de Groot N.N."/>
        </authorList>
    </citation>
    <scope>NUCLEOTIDE SEQUENCE [LARGE SCALE GENOMIC DNA]</scope>
    <source>
        <strain evidence="4 6">DSM 25947</strain>
    </source>
</reference>
<name>X5DP15_9BACT</name>
<evidence type="ECO:0000313" key="6">
    <source>
        <dbReference type="Proteomes" id="UP000181981"/>
    </source>
</evidence>
<gene>
    <name evidence="3" type="ORF">FH5T_20690</name>
    <name evidence="4" type="ORF">SAMN05444285_14714</name>
</gene>
<dbReference type="Proteomes" id="UP000023772">
    <property type="component" value="Chromosome"/>
</dbReference>
<dbReference type="EMBL" id="CP007451">
    <property type="protein sequence ID" value="AHW62392.1"/>
    <property type="molecule type" value="Genomic_DNA"/>
</dbReference>
<evidence type="ECO:0000313" key="3">
    <source>
        <dbReference type="EMBL" id="AHW62392.1"/>
    </source>
</evidence>
<dbReference type="AlphaFoldDB" id="X5DP15"/>